<proteinExistence type="predicted"/>
<name>A0A109W5R9_9BACT</name>
<organism evidence="2 3">
    <name type="scientific">Desulfomicrobium orale DSM 12838</name>
    <dbReference type="NCBI Taxonomy" id="888061"/>
    <lineage>
        <taxon>Bacteria</taxon>
        <taxon>Pseudomonadati</taxon>
        <taxon>Thermodesulfobacteriota</taxon>
        <taxon>Desulfovibrionia</taxon>
        <taxon>Desulfovibrionales</taxon>
        <taxon>Desulfomicrobiaceae</taxon>
        <taxon>Desulfomicrobium</taxon>
    </lineage>
</organism>
<dbReference type="KEGG" id="doa:AXF15_05275"/>
<dbReference type="RefSeq" id="WP_066604312.1">
    <property type="nucleotide sequence ID" value="NZ_CP014230.1"/>
</dbReference>
<feature type="signal peptide" evidence="1">
    <location>
        <begin position="1"/>
        <end position="20"/>
    </location>
</feature>
<evidence type="ECO:0000313" key="3">
    <source>
        <dbReference type="Proteomes" id="UP000063964"/>
    </source>
</evidence>
<keyword evidence="3" id="KW-1185">Reference proteome</keyword>
<gene>
    <name evidence="2" type="ORF">AXF15_05275</name>
</gene>
<sequence>MKLTAFFALLLLVLCPPVMAGSETEFFQPYAAVSPQKSSSDAENYVQQEFQMRPEALALLSAGKEGEFFLILPIVDGLYARLFELSVDKQGQLYRKPRPVATARLGEGRNHQALLMHIPVSEGAPSYELCLQNEENGEEYCWQPGYSGKTDELKLDQGFILLGDSEQ</sequence>
<feature type="chain" id="PRO_5007141333" evidence="1">
    <location>
        <begin position="21"/>
        <end position="167"/>
    </location>
</feature>
<dbReference type="EMBL" id="CP014230">
    <property type="protein sequence ID" value="AMD92581.1"/>
    <property type="molecule type" value="Genomic_DNA"/>
</dbReference>
<keyword evidence="1" id="KW-0732">Signal</keyword>
<dbReference type="STRING" id="888061.AXF15_05275"/>
<reference evidence="3" key="1">
    <citation type="submission" date="2016-02" db="EMBL/GenBank/DDBJ databases">
        <authorList>
            <person name="Holder M.E."/>
            <person name="Ajami N.J."/>
            <person name="Petrosino J.F."/>
        </authorList>
    </citation>
    <scope>NUCLEOTIDE SEQUENCE [LARGE SCALE GENOMIC DNA]</scope>
    <source>
        <strain evidence="3">DSM 12838</strain>
    </source>
</reference>
<dbReference type="AlphaFoldDB" id="A0A109W5R9"/>
<dbReference type="Proteomes" id="UP000063964">
    <property type="component" value="Chromosome"/>
</dbReference>
<accession>A0A109W5R9</accession>
<evidence type="ECO:0000256" key="1">
    <source>
        <dbReference type="SAM" id="SignalP"/>
    </source>
</evidence>
<protein>
    <submittedName>
        <fullName evidence="2">Uncharacterized protein</fullName>
    </submittedName>
</protein>
<evidence type="ECO:0000313" key="2">
    <source>
        <dbReference type="EMBL" id="AMD92581.1"/>
    </source>
</evidence>